<dbReference type="InterPro" id="IPR008011">
    <property type="entry name" value="Complex1_LYR_dom"/>
</dbReference>
<dbReference type="EMBL" id="JBHFFA010000008">
    <property type="protein sequence ID" value="KAL2607635.1"/>
    <property type="molecule type" value="Genomic_DNA"/>
</dbReference>
<dbReference type="CDD" id="cd20251">
    <property type="entry name" value="Complex1_LYR_SF"/>
    <property type="match status" value="1"/>
</dbReference>
<proteinExistence type="predicted"/>
<dbReference type="AlphaFoldDB" id="A0ABD1XFC0"/>
<dbReference type="Pfam" id="PF05347">
    <property type="entry name" value="Complex1_LYR"/>
    <property type="match status" value="1"/>
</dbReference>
<evidence type="ECO:0000313" key="3">
    <source>
        <dbReference type="Proteomes" id="UP001605036"/>
    </source>
</evidence>
<evidence type="ECO:0000259" key="1">
    <source>
        <dbReference type="Pfam" id="PF05347"/>
    </source>
</evidence>
<comment type="caution">
    <text evidence="2">The sequence shown here is derived from an EMBL/GenBank/DDBJ whole genome shotgun (WGS) entry which is preliminary data.</text>
</comment>
<dbReference type="Proteomes" id="UP001605036">
    <property type="component" value="Unassembled WGS sequence"/>
</dbReference>
<protein>
    <recommendedName>
        <fullName evidence="1">Complex 1 LYR protein domain-containing protein</fullName>
    </recommendedName>
</protein>
<evidence type="ECO:0000313" key="2">
    <source>
        <dbReference type="EMBL" id="KAL2607635.1"/>
    </source>
</evidence>
<accession>A0ABD1XFC0</accession>
<reference evidence="2 3" key="1">
    <citation type="submission" date="2024-09" db="EMBL/GenBank/DDBJ databases">
        <title>Chromosome-scale assembly of Riccia fluitans.</title>
        <authorList>
            <person name="Paukszto L."/>
            <person name="Sawicki J."/>
            <person name="Karawczyk K."/>
            <person name="Piernik-Szablinska J."/>
            <person name="Szczecinska M."/>
            <person name="Mazdziarz M."/>
        </authorList>
    </citation>
    <scope>NUCLEOTIDE SEQUENCE [LARGE SCALE GENOMIC DNA]</scope>
    <source>
        <strain evidence="2">Rf_01</strain>
        <tissue evidence="2">Aerial parts of the thallus</tissue>
    </source>
</reference>
<organism evidence="2 3">
    <name type="scientific">Riccia fluitans</name>
    <dbReference type="NCBI Taxonomy" id="41844"/>
    <lineage>
        <taxon>Eukaryota</taxon>
        <taxon>Viridiplantae</taxon>
        <taxon>Streptophyta</taxon>
        <taxon>Embryophyta</taxon>
        <taxon>Marchantiophyta</taxon>
        <taxon>Marchantiopsida</taxon>
        <taxon>Marchantiidae</taxon>
        <taxon>Marchantiales</taxon>
        <taxon>Ricciaceae</taxon>
        <taxon>Riccia</taxon>
    </lineage>
</organism>
<sequence length="91" mass="10647">MNNAIPPHIAQSARNHFRECMRRADYIGAKKGNREALRNLVRYQFRSNMHETDPIKIQECKDAAVRGLFNHMFYEASNMSDPLSRWTGIHD</sequence>
<dbReference type="PANTHER" id="PTHR47579">
    <property type="entry name" value="COMPLEX 1 LYR PROTEIN"/>
    <property type="match status" value="1"/>
</dbReference>
<dbReference type="PANTHER" id="PTHR47579:SF3">
    <property type="entry name" value="COMPLEX 1 LYR PROTEIN DOMAIN-CONTAINING PROTEIN"/>
    <property type="match status" value="1"/>
</dbReference>
<keyword evidence="3" id="KW-1185">Reference proteome</keyword>
<feature type="domain" description="Complex 1 LYR protein" evidence="1">
    <location>
        <begin position="17"/>
        <end position="67"/>
    </location>
</feature>
<gene>
    <name evidence="2" type="ORF">R1flu_026208</name>
</gene>
<name>A0ABD1XFC0_9MARC</name>